<dbReference type="Pfam" id="PF03466">
    <property type="entry name" value="LysR_substrate"/>
    <property type="match status" value="1"/>
</dbReference>
<dbReference type="Gene3D" id="3.40.190.290">
    <property type="match status" value="1"/>
</dbReference>
<comment type="caution">
    <text evidence="9">The sequence shown here is derived from an EMBL/GenBank/DDBJ whole genome shotgun (WGS) entry which is preliminary data.</text>
</comment>
<evidence type="ECO:0000259" key="8">
    <source>
        <dbReference type="PROSITE" id="PS50931"/>
    </source>
</evidence>
<proteinExistence type="inferred from homology"/>
<dbReference type="PANTHER" id="PTHR30537">
    <property type="entry name" value="HTH-TYPE TRANSCRIPTIONAL REGULATOR"/>
    <property type="match status" value="1"/>
</dbReference>
<evidence type="ECO:0000256" key="3">
    <source>
        <dbReference type="ARBA" id="ARBA00023125"/>
    </source>
</evidence>
<dbReference type="InterPro" id="IPR036390">
    <property type="entry name" value="WH_DNA-bd_sf"/>
</dbReference>
<dbReference type="AlphaFoldDB" id="A0A7W9Y5R0"/>
<dbReference type="EMBL" id="JACHEG010000002">
    <property type="protein sequence ID" value="MBB6162337.1"/>
    <property type="molecule type" value="Genomic_DNA"/>
</dbReference>
<dbReference type="Pfam" id="PF00126">
    <property type="entry name" value="HTH_1"/>
    <property type="match status" value="1"/>
</dbReference>
<dbReference type="GO" id="GO:0003700">
    <property type="term" value="F:DNA-binding transcription factor activity"/>
    <property type="evidence" value="ECO:0007669"/>
    <property type="project" value="InterPro"/>
</dbReference>
<protein>
    <recommendedName>
        <fullName evidence="6">HTH-type transcriptional regulator TtuA</fullName>
    </recommendedName>
    <alternativeName>
        <fullName evidence="7">Tartrate utilization transcriptional regulator</fullName>
    </alternativeName>
</protein>
<comment type="similarity">
    <text evidence="1">Belongs to the LysR transcriptional regulatory family.</text>
</comment>
<evidence type="ECO:0000256" key="1">
    <source>
        <dbReference type="ARBA" id="ARBA00009437"/>
    </source>
</evidence>
<evidence type="ECO:0000256" key="6">
    <source>
        <dbReference type="ARBA" id="ARBA00067332"/>
    </source>
</evidence>
<sequence>MNEKPTLNDLAAFTAIIAHRSFRKAAEELGLSPSTLSHMMRGLEARMGVRLLNRTTRSVSPTEAGERLVARLGPALRELDAALEAVDDFRGGPSGTIRINTSSIVIRRLLEKAVPTFLARYPDVALDLVSDGRLIDIVADGFDAGIRLRESVPQDMIAIAFGGPARFITVASPDYIATRGEPLVPQDLSGHDCIRLRMPSGKLYRWEFERRGEEIVVDVSGPLTLDDTELMAKAAASGLGIAYVPQHVAEDYIRQGRLVAVLSDWCPEIDGLCLYYPGHRHVPAGLRAFIDLLKEIDGKLSPYRPDANNPRR</sequence>
<reference evidence="9 10" key="1">
    <citation type="submission" date="2020-08" db="EMBL/GenBank/DDBJ databases">
        <title>Genomic Encyclopedia of Type Strains, Phase IV (KMG-IV): sequencing the most valuable type-strain genomes for metagenomic binning, comparative biology and taxonomic classification.</title>
        <authorList>
            <person name="Goeker M."/>
        </authorList>
    </citation>
    <scope>NUCLEOTIDE SEQUENCE [LARGE SCALE GENOMIC DNA]</scope>
    <source>
        <strain evidence="9 10">DSM 100734</strain>
    </source>
</reference>
<keyword evidence="3 9" id="KW-0238">DNA-binding</keyword>
<dbReference type="Proteomes" id="UP000547879">
    <property type="component" value="Unassembled WGS sequence"/>
</dbReference>
<keyword evidence="10" id="KW-1185">Reference proteome</keyword>
<keyword evidence="4" id="KW-0804">Transcription</keyword>
<dbReference type="SUPFAM" id="SSF53850">
    <property type="entry name" value="Periplasmic binding protein-like II"/>
    <property type="match status" value="1"/>
</dbReference>
<dbReference type="GO" id="GO:0043565">
    <property type="term" value="F:sequence-specific DNA binding"/>
    <property type="evidence" value="ECO:0007669"/>
    <property type="project" value="TreeGrafter"/>
</dbReference>
<evidence type="ECO:0000256" key="4">
    <source>
        <dbReference type="ARBA" id="ARBA00023163"/>
    </source>
</evidence>
<dbReference type="InterPro" id="IPR000847">
    <property type="entry name" value="LysR_HTH_N"/>
</dbReference>
<dbReference type="PROSITE" id="PS50931">
    <property type="entry name" value="HTH_LYSR"/>
    <property type="match status" value="1"/>
</dbReference>
<organism evidence="9 10">
    <name type="scientific">Rhizobium wenxiniae</name>
    <dbReference type="NCBI Taxonomy" id="1737357"/>
    <lineage>
        <taxon>Bacteria</taxon>
        <taxon>Pseudomonadati</taxon>
        <taxon>Pseudomonadota</taxon>
        <taxon>Alphaproteobacteria</taxon>
        <taxon>Hyphomicrobiales</taxon>
        <taxon>Rhizobiaceae</taxon>
        <taxon>Rhizobium/Agrobacterium group</taxon>
        <taxon>Rhizobium</taxon>
    </lineage>
</organism>
<evidence type="ECO:0000313" key="9">
    <source>
        <dbReference type="EMBL" id="MBB6162337.1"/>
    </source>
</evidence>
<dbReference type="SUPFAM" id="SSF46785">
    <property type="entry name" value="Winged helix' DNA-binding domain"/>
    <property type="match status" value="1"/>
</dbReference>
<name>A0A7W9Y5R0_9HYPH</name>
<dbReference type="InterPro" id="IPR005119">
    <property type="entry name" value="LysR_subst-bd"/>
</dbReference>
<dbReference type="InterPro" id="IPR036388">
    <property type="entry name" value="WH-like_DNA-bd_sf"/>
</dbReference>
<evidence type="ECO:0000313" key="10">
    <source>
        <dbReference type="Proteomes" id="UP000547879"/>
    </source>
</evidence>
<dbReference type="FunFam" id="1.10.10.10:FF:000001">
    <property type="entry name" value="LysR family transcriptional regulator"/>
    <property type="match status" value="1"/>
</dbReference>
<dbReference type="RefSeq" id="WP_183992231.1">
    <property type="nucleotide sequence ID" value="NZ_BMHW01000002.1"/>
</dbReference>
<evidence type="ECO:0000256" key="7">
    <source>
        <dbReference type="ARBA" id="ARBA00083243"/>
    </source>
</evidence>
<keyword evidence="2" id="KW-0805">Transcription regulation</keyword>
<dbReference type="PANTHER" id="PTHR30537:SF1">
    <property type="entry name" value="HTH-TYPE TRANSCRIPTIONAL REGULATOR PGRR"/>
    <property type="match status" value="1"/>
</dbReference>
<comment type="function">
    <text evidence="5">Transcriptional regulator of the ttuABCDE tartrate utilization operon.</text>
</comment>
<dbReference type="GO" id="GO:0006351">
    <property type="term" value="P:DNA-templated transcription"/>
    <property type="evidence" value="ECO:0007669"/>
    <property type="project" value="TreeGrafter"/>
</dbReference>
<feature type="domain" description="HTH lysR-type" evidence="8">
    <location>
        <begin position="5"/>
        <end position="62"/>
    </location>
</feature>
<accession>A0A7W9Y5R0</accession>
<dbReference type="InterPro" id="IPR058163">
    <property type="entry name" value="LysR-type_TF_proteobact-type"/>
</dbReference>
<dbReference type="Gene3D" id="1.10.10.10">
    <property type="entry name" value="Winged helix-like DNA-binding domain superfamily/Winged helix DNA-binding domain"/>
    <property type="match status" value="1"/>
</dbReference>
<evidence type="ECO:0000256" key="5">
    <source>
        <dbReference type="ARBA" id="ARBA00054626"/>
    </source>
</evidence>
<dbReference type="CDD" id="cd08474">
    <property type="entry name" value="PBP2_CrgA_like_5"/>
    <property type="match status" value="1"/>
</dbReference>
<evidence type="ECO:0000256" key="2">
    <source>
        <dbReference type="ARBA" id="ARBA00023015"/>
    </source>
</evidence>
<gene>
    <name evidence="9" type="ORF">HNQ72_002155</name>
</gene>